<dbReference type="OrthoDB" id="4771285at2759"/>
<gene>
    <name evidence="3" type="ORF">K7X08_036435</name>
</gene>
<sequence>MAILADSLVADVEELSNNVVDLDIAEHMDEDRIVLDDDDDIDNVFKLQKSPRYIDIIQKIEENVTSKGKSVVLQVDVDDPEYKFILACSTLLVDIENEIVIIHNFIRDKYRLKFPEFESILPHPIDYARVVRKIGNQMDVTLVDLEGLLPTAIISIVSVSASTTIGKPLPNNVLHKTNEACNRAISLDSSKKKVFQFVKDRMGYIAPNLSAVVGRGVAAKLMGAAGGLSSLEKMLRCDVELLGAKRKDLPNFPSNIYDFRPLGAGYINQCEIFNSAPPNFRIQTYQLVANKCTLAARMDSTKGDPTGEYGRSLVEEILKRIKRWKNPRSVPVPVPTDQSEPCKRKRPGRVHPQRRRKKHTPMIL</sequence>
<keyword evidence="4" id="KW-1185">Reference proteome</keyword>
<feature type="compositionally biased region" description="Basic residues" evidence="1">
    <location>
        <begin position="343"/>
        <end position="364"/>
    </location>
</feature>
<dbReference type="PANTHER" id="PTHR13904:SF0">
    <property type="entry name" value="U4_U6 SMALL NUCLEAR RIBONUCLEOPROTEIN PRP31"/>
    <property type="match status" value="1"/>
</dbReference>
<dbReference type="SUPFAM" id="SSF89124">
    <property type="entry name" value="Nop domain"/>
    <property type="match status" value="1"/>
</dbReference>
<dbReference type="Pfam" id="PF01798">
    <property type="entry name" value="Nop"/>
    <property type="match status" value="1"/>
</dbReference>
<accession>A0A9Q1QUV3</accession>
<dbReference type="AlphaFoldDB" id="A0A9Q1QUV3"/>
<evidence type="ECO:0000256" key="1">
    <source>
        <dbReference type="SAM" id="MobiDB-lite"/>
    </source>
</evidence>
<feature type="domain" description="Nop" evidence="2">
    <location>
        <begin position="205"/>
        <end position="326"/>
    </location>
</feature>
<organism evidence="3 4">
    <name type="scientific">Anisodus acutangulus</name>
    <dbReference type="NCBI Taxonomy" id="402998"/>
    <lineage>
        <taxon>Eukaryota</taxon>
        <taxon>Viridiplantae</taxon>
        <taxon>Streptophyta</taxon>
        <taxon>Embryophyta</taxon>
        <taxon>Tracheophyta</taxon>
        <taxon>Spermatophyta</taxon>
        <taxon>Magnoliopsida</taxon>
        <taxon>eudicotyledons</taxon>
        <taxon>Gunneridae</taxon>
        <taxon>Pentapetalae</taxon>
        <taxon>asterids</taxon>
        <taxon>lamiids</taxon>
        <taxon>Solanales</taxon>
        <taxon>Solanaceae</taxon>
        <taxon>Solanoideae</taxon>
        <taxon>Hyoscyameae</taxon>
        <taxon>Anisodus</taxon>
    </lineage>
</organism>
<dbReference type="PROSITE" id="PS51358">
    <property type="entry name" value="NOP"/>
    <property type="match status" value="1"/>
</dbReference>
<reference evidence="4" key="1">
    <citation type="journal article" date="2023" name="Proc. Natl. Acad. Sci. U.S.A.">
        <title>Genomic and structural basis for evolution of tropane alkaloid biosynthesis.</title>
        <authorList>
            <person name="Wanga Y.-J."/>
            <person name="Taina T."/>
            <person name="Yua J.-Y."/>
            <person name="Lia J."/>
            <person name="Xua B."/>
            <person name="Chenc J."/>
            <person name="D'Auriad J.C."/>
            <person name="Huanga J.-P."/>
            <person name="Huanga S.-X."/>
        </authorList>
    </citation>
    <scope>NUCLEOTIDE SEQUENCE [LARGE SCALE GENOMIC DNA]</scope>
    <source>
        <strain evidence="4">cv. KIB-2019</strain>
    </source>
</reference>
<dbReference type="PANTHER" id="PTHR13904">
    <property type="entry name" value="PRE-MRNA SPLICING FACTOR PRP31"/>
    <property type="match status" value="1"/>
</dbReference>
<dbReference type="InterPro" id="IPR027105">
    <property type="entry name" value="Prp31"/>
</dbReference>
<dbReference type="Proteomes" id="UP001152561">
    <property type="component" value="Unassembled WGS sequence"/>
</dbReference>
<dbReference type="GO" id="GO:0071011">
    <property type="term" value="C:precatalytic spliceosome"/>
    <property type="evidence" value="ECO:0007669"/>
    <property type="project" value="TreeGrafter"/>
</dbReference>
<proteinExistence type="predicted"/>
<dbReference type="Gene3D" id="1.10.246.90">
    <property type="entry name" value="Nop domain"/>
    <property type="match status" value="1"/>
</dbReference>
<dbReference type="InterPro" id="IPR012976">
    <property type="entry name" value="NOSIC"/>
</dbReference>
<dbReference type="FunFam" id="1.10.287.4070:FF:000003">
    <property type="entry name" value="U4/U6 small nuclear ribonucleoprotein PRP31"/>
    <property type="match status" value="1"/>
</dbReference>
<dbReference type="GO" id="GO:0000244">
    <property type="term" value="P:spliceosomal tri-snRNP complex assembly"/>
    <property type="evidence" value="ECO:0007669"/>
    <property type="project" value="InterPro"/>
</dbReference>
<feature type="region of interest" description="Disordered" evidence="1">
    <location>
        <begin position="328"/>
        <end position="364"/>
    </location>
</feature>
<dbReference type="InterPro" id="IPR042239">
    <property type="entry name" value="Nop_C"/>
</dbReference>
<name>A0A9Q1QUV3_9SOLA</name>
<dbReference type="EMBL" id="JAJAGQ010000022">
    <property type="protein sequence ID" value="KAJ8529600.1"/>
    <property type="molecule type" value="Genomic_DNA"/>
</dbReference>
<evidence type="ECO:0000313" key="3">
    <source>
        <dbReference type="EMBL" id="KAJ8529600.1"/>
    </source>
</evidence>
<evidence type="ECO:0000259" key="2">
    <source>
        <dbReference type="PROSITE" id="PS51358"/>
    </source>
</evidence>
<dbReference type="InterPro" id="IPR036070">
    <property type="entry name" value="Nop_dom_sf"/>
</dbReference>
<dbReference type="GO" id="GO:0005687">
    <property type="term" value="C:U4 snRNP"/>
    <property type="evidence" value="ECO:0007669"/>
    <property type="project" value="TreeGrafter"/>
</dbReference>
<evidence type="ECO:0000313" key="4">
    <source>
        <dbReference type="Proteomes" id="UP001152561"/>
    </source>
</evidence>
<dbReference type="Gene3D" id="1.10.287.4070">
    <property type="match status" value="1"/>
</dbReference>
<comment type="caution">
    <text evidence="3">The sequence shown here is derived from an EMBL/GenBank/DDBJ whole genome shotgun (WGS) entry which is preliminary data.</text>
</comment>
<protein>
    <recommendedName>
        <fullName evidence="2">Nop domain-containing protein</fullName>
    </recommendedName>
</protein>
<dbReference type="GO" id="GO:0046540">
    <property type="term" value="C:U4/U6 x U5 tri-snRNP complex"/>
    <property type="evidence" value="ECO:0007669"/>
    <property type="project" value="InterPro"/>
</dbReference>
<dbReference type="SMART" id="SM00931">
    <property type="entry name" value="NOSIC"/>
    <property type="match status" value="1"/>
</dbReference>
<dbReference type="InterPro" id="IPR002687">
    <property type="entry name" value="Nop_dom"/>
</dbReference>